<gene>
    <name evidence="2" type="ORF">BCR36DRAFT_371447</name>
</gene>
<evidence type="ECO:0000256" key="1">
    <source>
        <dbReference type="SAM" id="Phobius"/>
    </source>
</evidence>
<comment type="caution">
    <text evidence="2">The sequence shown here is derived from an EMBL/GenBank/DDBJ whole genome shotgun (WGS) entry which is preliminary data.</text>
</comment>
<reference evidence="2 3" key="1">
    <citation type="submission" date="2016-08" db="EMBL/GenBank/DDBJ databases">
        <title>Genomes of anaerobic fungi encode conserved fungal cellulosomes for biomass hydrolysis.</title>
        <authorList>
            <consortium name="DOE Joint Genome Institute"/>
            <person name="Haitjema C.H."/>
            <person name="Gilmore S.P."/>
            <person name="Henske J.K."/>
            <person name="Solomon K.V."/>
            <person name="De Groot R."/>
            <person name="Kuo A."/>
            <person name="Mondo S.J."/>
            <person name="Salamov A.A."/>
            <person name="Labutti K."/>
            <person name="Zhao Z."/>
            <person name="Chiniquy J."/>
            <person name="Barry K."/>
            <person name="Brewer H.M."/>
            <person name="Purvine S.O."/>
            <person name="Wright A.T."/>
            <person name="Boxma B."/>
            <person name="Van Alen T."/>
            <person name="Hackstein J.H."/>
            <person name="Baker S.E."/>
            <person name="Grigoriev I.V."/>
            <person name="O'Malley M.A."/>
        </authorList>
    </citation>
    <scope>NUCLEOTIDE SEQUENCE [LARGE SCALE GENOMIC DNA]</scope>
    <source>
        <strain evidence="3">finn</strain>
    </source>
</reference>
<keyword evidence="1" id="KW-0812">Transmembrane</keyword>
<proteinExistence type="predicted"/>
<name>A0A1Y1V5G7_9FUNG</name>
<evidence type="ECO:0000313" key="2">
    <source>
        <dbReference type="EMBL" id="ORX47807.1"/>
    </source>
</evidence>
<organism evidence="2 3">
    <name type="scientific">Piromyces finnis</name>
    <dbReference type="NCBI Taxonomy" id="1754191"/>
    <lineage>
        <taxon>Eukaryota</taxon>
        <taxon>Fungi</taxon>
        <taxon>Fungi incertae sedis</taxon>
        <taxon>Chytridiomycota</taxon>
        <taxon>Chytridiomycota incertae sedis</taxon>
        <taxon>Neocallimastigomycetes</taxon>
        <taxon>Neocallimastigales</taxon>
        <taxon>Neocallimastigaceae</taxon>
        <taxon>Piromyces</taxon>
    </lineage>
</organism>
<sequence>MNKNIQLIYFVFFNRNVLVMDENKRAMITLLALDYVPFNMFSAFFIYIYILFHYALSFLYILAAVILDTRKIFQSKVLFPIFTQIIFKAIIPKDQKLAAYPTIPYLTGDMLL</sequence>
<dbReference type="AlphaFoldDB" id="A0A1Y1V5G7"/>
<reference evidence="2 3" key="2">
    <citation type="submission" date="2016-08" db="EMBL/GenBank/DDBJ databases">
        <title>Pervasive Adenine N6-methylation of Active Genes in Fungi.</title>
        <authorList>
            <consortium name="DOE Joint Genome Institute"/>
            <person name="Mondo S.J."/>
            <person name="Dannebaum R.O."/>
            <person name="Kuo R.C."/>
            <person name="Labutti K."/>
            <person name="Haridas S."/>
            <person name="Kuo A."/>
            <person name="Salamov A."/>
            <person name="Ahrendt S.R."/>
            <person name="Lipzen A."/>
            <person name="Sullivan W."/>
            <person name="Andreopoulos W.B."/>
            <person name="Clum A."/>
            <person name="Lindquist E."/>
            <person name="Daum C."/>
            <person name="Ramamoorthy G.K."/>
            <person name="Gryganskyi A."/>
            <person name="Culley D."/>
            <person name="Magnuson J.K."/>
            <person name="James T.Y."/>
            <person name="O'Malley M.A."/>
            <person name="Stajich J.E."/>
            <person name="Spatafora J.W."/>
            <person name="Visel A."/>
            <person name="Grigoriev I.V."/>
        </authorList>
    </citation>
    <scope>NUCLEOTIDE SEQUENCE [LARGE SCALE GENOMIC DNA]</scope>
    <source>
        <strain evidence="3">finn</strain>
    </source>
</reference>
<feature type="transmembrane region" description="Helical" evidence="1">
    <location>
        <begin position="44"/>
        <end position="67"/>
    </location>
</feature>
<protein>
    <submittedName>
        <fullName evidence="2">Uncharacterized protein</fullName>
    </submittedName>
</protein>
<keyword evidence="3" id="KW-1185">Reference proteome</keyword>
<dbReference type="Proteomes" id="UP000193719">
    <property type="component" value="Unassembled WGS sequence"/>
</dbReference>
<keyword evidence="1" id="KW-0472">Membrane</keyword>
<dbReference type="EMBL" id="MCFH01000029">
    <property type="protein sequence ID" value="ORX47807.1"/>
    <property type="molecule type" value="Genomic_DNA"/>
</dbReference>
<accession>A0A1Y1V5G7</accession>
<evidence type="ECO:0000313" key="3">
    <source>
        <dbReference type="Proteomes" id="UP000193719"/>
    </source>
</evidence>
<keyword evidence="1" id="KW-1133">Transmembrane helix</keyword>